<protein>
    <submittedName>
        <fullName evidence="1">Uncharacterized protein</fullName>
    </submittedName>
</protein>
<keyword evidence="2" id="KW-1185">Reference proteome</keyword>
<proteinExistence type="predicted"/>
<evidence type="ECO:0000313" key="1">
    <source>
        <dbReference type="EMBL" id="KAK2161997.1"/>
    </source>
</evidence>
<reference evidence="1" key="1">
    <citation type="journal article" date="2023" name="Mol. Biol. Evol.">
        <title>Third-Generation Sequencing Reveals the Adaptive Role of the Epigenome in Three Deep-Sea Polychaetes.</title>
        <authorList>
            <person name="Perez M."/>
            <person name="Aroh O."/>
            <person name="Sun Y."/>
            <person name="Lan Y."/>
            <person name="Juniper S.K."/>
            <person name="Young C.R."/>
            <person name="Angers B."/>
            <person name="Qian P.Y."/>
        </authorList>
    </citation>
    <scope>NUCLEOTIDE SEQUENCE</scope>
    <source>
        <strain evidence="1">R07B-5</strain>
    </source>
</reference>
<dbReference type="Proteomes" id="UP001209878">
    <property type="component" value="Unassembled WGS sequence"/>
</dbReference>
<dbReference type="AlphaFoldDB" id="A0AAD9JZ97"/>
<dbReference type="EMBL" id="JAODUO010001548">
    <property type="protein sequence ID" value="KAK2161997.1"/>
    <property type="molecule type" value="Genomic_DNA"/>
</dbReference>
<evidence type="ECO:0000313" key="2">
    <source>
        <dbReference type="Proteomes" id="UP001209878"/>
    </source>
</evidence>
<comment type="caution">
    <text evidence="1">The sequence shown here is derived from an EMBL/GenBank/DDBJ whole genome shotgun (WGS) entry which is preliminary data.</text>
</comment>
<organism evidence="1 2">
    <name type="scientific">Ridgeia piscesae</name>
    <name type="common">Tubeworm</name>
    <dbReference type="NCBI Taxonomy" id="27915"/>
    <lineage>
        <taxon>Eukaryota</taxon>
        <taxon>Metazoa</taxon>
        <taxon>Spiralia</taxon>
        <taxon>Lophotrochozoa</taxon>
        <taxon>Annelida</taxon>
        <taxon>Polychaeta</taxon>
        <taxon>Sedentaria</taxon>
        <taxon>Canalipalpata</taxon>
        <taxon>Sabellida</taxon>
        <taxon>Siboglinidae</taxon>
        <taxon>Ridgeia</taxon>
    </lineage>
</organism>
<name>A0AAD9JZ97_RIDPI</name>
<sequence length="113" mass="13116">MNRYMELSNFQHPADKHVCLYTHDTSSINFHWAIHSVLCHITYPHAISTHLESLYSAVFSPQDYSKHFTHYSMVHSNASSTMLGSIQSFCNHCTKNTCTCIQLYNRVNWCNVE</sequence>
<gene>
    <name evidence="1" type="ORF">NP493_1548g00066</name>
</gene>
<accession>A0AAD9JZ97</accession>